<keyword evidence="3" id="KW-1185">Reference proteome</keyword>
<accession>I7KLD1</accession>
<evidence type="ECO:0000259" key="1">
    <source>
        <dbReference type="Pfam" id="PF13518"/>
    </source>
</evidence>
<gene>
    <name evidence="2" type="ORF">BN53_04250</name>
</gene>
<dbReference type="eggNOG" id="COG2963">
    <property type="taxonomic scope" value="Bacteria"/>
</dbReference>
<dbReference type="CDD" id="cd00093">
    <property type="entry name" value="HTH_XRE"/>
    <property type="match status" value="1"/>
</dbReference>
<feature type="domain" description="Insertion element IS150 protein InsJ-like helix-turn-helix" evidence="1">
    <location>
        <begin position="21"/>
        <end position="49"/>
    </location>
</feature>
<dbReference type="OrthoDB" id="5868871at2"/>
<dbReference type="InterPro" id="IPR001387">
    <property type="entry name" value="Cro/C1-type_HTH"/>
</dbReference>
<dbReference type="EMBL" id="CAKD01000021">
    <property type="protein sequence ID" value="CCI85299.1"/>
    <property type="molecule type" value="Genomic_DNA"/>
</dbReference>
<dbReference type="SUPFAM" id="SSF46689">
    <property type="entry name" value="Homeodomain-like"/>
    <property type="match status" value="1"/>
</dbReference>
<evidence type="ECO:0000313" key="2">
    <source>
        <dbReference type="EMBL" id="CCI85299.1"/>
    </source>
</evidence>
<evidence type="ECO:0000313" key="3">
    <source>
        <dbReference type="Proteomes" id="UP000009311"/>
    </source>
</evidence>
<dbReference type="Pfam" id="PF13518">
    <property type="entry name" value="HTH_28"/>
    <property type="match status" value="1"/>
</dbReference>
<dbReference type="Proteomes" id="UP000009311">
    <property type="component" value="Unassembled WGS sequence"/>
</dbReference>
<name>I7KLD1_9LACO</name>
<proteinExistence type="predicted"/>
<reference evidence="2 3" key="1">
    <citation type="submission" date="2012-06" db="EMBL/GenBank/DDBJ databases">
        <title>Draft Genome Sequence of Lactobacillus pasteurii CRBIP 24.76T.</title>
        <authorList>
            <person name="Cousin S."/>
            <person name="Bouchier C."/>
            <person name="Loux V."/>
            <person name="Ma L."/>
            <person name="Creno S."/>
            <person name="Bizet C."/>
            <person name="Clermont D."/>
        </authorList>
    </citation>
    <scope>NUCLEOTIDE SEQUENCE [LARGE SCALE GENOMIC DNA]</scope>
    <source>
        <strain evidence="3">CRBIP 24.76T</strain>
    </source>
</reference>
<dbReference type="RefSeq" id="WP_009559850.1">
    <property type="nucleotide sequence ID" value="NZ_AYZN01000017.1"/>
</dbReference>
<sequence>MAKAKYSEWLKSEGLEKLTMWARDGLTNDQIAEKMGISRSTLQDWCNKYPDISDALKKGKDVVDAKVEDSLIKTINGYKTETLVYRNVKKSELKLKADRTVYMNQYKLDHPDATKEEVQIATLNGVSEYEEILATRTVHEVGPNPTAIMFWLKARRPDIYRDQSFARLNEANAKKTEIEARIAETQLKQLKEADNPSNQTIIVDDVAKMKELIKKDKDENSTDNQTD</sequence>
<comment type="caution">
    <text evidence="2">The sequence shown here is derived from an EMBL/GenBank/DDBJ whole genome shotgun (WGS) entry which is preliminary data.</text>
</comment>
<protein>
    <submittedName>
        <fullName evidence="2">Terminase small subunit</fullName>
    </submittedName>
</protein>
<dbReference type="InterPro" id="IPR055247">
    <property type="entry name" value="InsJ-like_HTH"/>
</dbReference>
<dbReference type="InterPro" id="IPR009057">
    <property type="entry name" value="Homeodomain-like_sf"/>
</dbReference>
<dbReference type="PATRIC" id="fig|1423790.3.peg.868"/>
<organism evidence="2 3">
    <name type="scientific">Lactobacillus pasteurii DSM 23907 = CRBIP 24.76</name>
    <dbReference type="NCBI Taxonomy" id="1423790"/>
    <lineage>
        <taxon>Bacteria</taxon>
        <taxon>Bacillati</taxon>
        <taxon>Bacillota</taxon>
        <taxon>Bacilli</taxon>
        <taxon>Lactobacillales</taxon>
        <taxon>Lactobacillaceae</taxon>
        <taxon>Lactobacillus</taxon>
    </lineage>
</organism>
<dbReference type="AlphaFoldDB" id="I7KLD1"/>
<dbReference type="STRING" id="1423790.BN53_04250"/>
<dbReference type="Gene3D" id="1.10.10.60">
    <property type="entry name" value="Homeodomain-like"/>
    <property type="match status" value="1"/>
</dbReference>